<feature type="coiled-coil region" evidence="1">
    <location>
        <begin position="127"/>
        <end position="218"/>
    </location>
</feature>
<dbReference type="EMBL" id="CADEPI010000049">
    <property type="protein sequence ID" value="CAB3369969.1"/>
    <property type="molecule type" value="Genomic_DNA"/>
</dbReference>
<organism evidence="3 4">
    <name type="scientific">Cloeon dipterum</name>
    <dbReference type="NCBI Taxonomy" id="197152"/>
    <lineage>
        <taxon>Eukaryota</taxon>
        <taxon>Metazoa</taxon>
        <taxon>Ecdysozoa</taxon>
        <taxon>Arthropoda</taxon>
        <taxon>Hexapoda</taxon>
        <taxon>Insecta</taxon>
        <taxon>Pterygota</taxon>
        <taxon>Palaeoptera</taxon>
        <taxon>Ephemeroptera</taxon>
        <taxon>Pisciforma</taxon>
        <taxon>Baetidae</taxon>
        <taxon>Cloeon</taxon>
    </lineage>
</organism>
<proteinExistence type="predicted"/>
<dbReference type="InterPro" id="IPR001304">
    <property type="entry name" value="C-type_lectin-like"/>
</dbReference>
<dbReference type="OrthoDB" id="2142683at2759"/>
<name>A0A8S1CI16_9INSE</name>
<dbReference type="InterPro" id="IPR050111">
    <property type="entry name" value="C-type_lectin/snaclec_domain"/>
</dbReference>
<protein>
    <recommendedName>
        <fullName evidence="2">C-type lectin domain-containing protein</fullName>
    </recommendedName>
</protein>
<evidence type="ECO:0000256" key="1">
    <source>
        <dbReference type="SAM" id="Coils"/>
    </source>
</evidence>
<keyword evidence="1" id="KW-0175">Coiled coil</keyword>
<comment type="caution">
    <text evidence="3">The sequence shown here is derived from an EMBL/GenBank/DDBJ whole genome shotgun (WGS) entry which is preliminary data.</text>
</comment>
<dbReference type="Proteomes" id="UP000494165">
    <property type="component" value="Unassembled WGS sequence"/>
</dbReference>
<reference evidence="3 4" key="1">
    <citation type="submission" date="2020-04" db="EMBL/GenBank/DDBJ databases">
        <authorList>
            <person name="Alioto T."/>
            <person name="Alioto T."/>
            <person name="Gomez Garrido J."/>
        </authorList>
    </citation>
    <scope>NUCLEOTIDE SEQUENCE [LARGE SCALE GENOMIC DNA]</scope>
</reference>
<gene>
    <name evidence="3" type="ORF">CLODIP_2_CD14642</name>
</gene>
<dbReference type="Pfam" id="PF00059">
    <property type="entry name" value="Lectin_C"/>
    <property type="match status" value="1"/>
</dbReference>
<dbReference type="SUPFAM" id="SSF56436">
    <property type="entry name" value="C-type lectin-like"/>
    <property type="match status" value="1"/>
</dbReference>
<dbReference type="PROSITE" id="PS50041">
    <property type="entry name" value="C_TYPE_LECTIN_2"/>
    <property type="match status" value="1"/>
</dbReference>
<evidence type="ECO:0000313" key="3">
    <source>
        <dbReference type="EMBL" id="CAB3369969.1"/>
    </source>
</evidence>
<dbReference type="SMART" id="SM00034">
    <property type="entry name" value="CLECT"/>
    <property type="match status" value="1"/>
</dbReference>
<dbReference type="PANTHER" id="PTHR22803">
    <property type="entry name" value="MANNOSE, PHOSPHOLIPASE, LECTIN RECEPTOR RELATED"/>
    <property type="match status" value="1"/>
</dbReference>
<feature type="domain" description="C-type lectin" evidence="2">
    <location>
        <begin position="237"/>
        <end position="352"/>
    </location>
</feature>
<keyword evidence="4" id="KW-1185">Reference proteome</keyword>
<dbReference type="Gene3D" id="3.10.100.10">
    <property type="entry name" value="Mannose-Binding Protein A, subunit A"/>
    <property type="match status" value="1"/>
</dbReference>
<dbReference type="AlphaFoldDB" id="A0A8S1CI16"/>
<dbReference type="InterPro" id="IPR016186">
    <property type="entry name" value="C-type_lectin-like/link_sf"/>
</dbReference>
<evidence type="ECO:0000259" key="2">
    <source>
        <dbReference type="PROSITE" id="PS50041"/>
    </source>
</evidence>
<evidence type="ECO:0000313" key="4">
    <source>
        <dbReference type="Proteomes" id="UP000494165"/>
    </source>
</evidence>
<sequence length="366" mass="41408">MDLWLPRDPRNFTPPVFRPFQRGLTFSNNGDYWRQQLSVKRSLSSAENEPEASVWKTECGNHSVANKEGCAALERLEISTQIMRRCVLLVLLALFAGDPSAAEAPICPIVCVKEFASYFEPLRLNALEVLAKEINKLNRTIAACRQHSGSQLETSVRSLVEALNEDRHLEIELQRVKNESDLEKRDLQARLSVALTDAANATEKTKTLVTQLEQLRNQPCNATNDDEEEIKLPLLTLNGKSYYFEFNATGNWTEAKEFCEKNNMHLATLMSEAELENLHSHLSEKGESYTFWVSASDANQPPGHFRWRDGTDLQKESTLWDKERGQPDHFGDGHQTCVGIGSEGRLVDDPCDSHQNKLFICEKSVN</sequence>
<dbReference type="InterPro" id="IPR016187">
    <property type="entry name" value="CTDL_fold"/>
</dbReference>
<accession>A0A8S1CI16</accession>